<dbReference type="InterPro" id="IPR000182">
    <property type="entry name" value="GNAT_dom"/>
</dbReference>
<dbReference type="RefSeq" id="WP_380745882.1">
    <property type="nucleotide sequence ID" value="NZ_JBHTLI010000002.1"/>
</dbReference>
<accession>A0ABW3NVE8</accession>
<dbReference type="CDD" id="cd04301">
    <property type="entry name" value="NAT_SF"/>
    <property type="match status" value="1"/>
</dbReference>
<gene>
    <name evidence="2" type="ORF">ACFQ3Q_11290</name>
</gene>
<dbReference type="EMBL" id="JBHTLI010000002">
    <property type="protein sequence ID" value="MFD1096336.1"/>
    <property type="molecule type" value="Genomic_DNA"/>
</dbReference>
<reference evidence="3" key="1">
    <citation type="journal article" date="2019" name="Int. J. Syst. Evol. Microbiol.">
        <title>The Global Catalogue of Microorganisms (GCM) 10K type strain sequencing project: providing services to taxonomists for standard genome sequencing and annotation.</title>
        <authorList>
            <consortium name="The Broad Institute Genomics Platform"/>
            <consortium name="The Broad Institute Genome Sequencing Center for Infectious Disease"/>
            <person name="Wu L."/>
            <person name="Ma J."/>
        </authorList>
    </citation>
    <scope>NUCLEOTIDE SEQUENCE [LARGE SCALE GENOMIC DNA]</scope>
    <source>
        <strain evidence="3">CCUG 64793</strain>
    </source>
</reference>
<dbReference type="SUPFAM" id="SSF55729">
    <property type="entry name" value="Acyl-CoA N-acyltransferases (Nat)"/>
    <property type="match status" value="1"/>
</dbReference>
<dbReference type="EC" id="2.3.-.-" evidence="2"/>
<evidence type="ECO:0000313" key="2">
    <source>
        <dbReference type="EMBL" id="MFD1096336.1"/>
    </source>
</evidence>
<dbReference type="Proteomes" id="UP001597131">
    <property type="component" value="Unassembled WGS sequence"/>
</dbReference>
<dbReference type="Gene3D" id="3.40.630.30">
    <property type="match status" value="1"/>
</dbReference>
<comment type="caution">
    <text evidence="2">The sequence shown here is derived from an EMBL/GenBank/DDBJ whole genome shotgun (WGS) entry which is preliminary data.</text>
</comment>
<protein>
    <submittedName>
        <fullName evidence="2">GNAT family N-acetyltransferase</fullName>
        <ecNumber evidence="2">2.3.-.-</ecNumber>
    </submittedName>
</protein>
<proteinExistence type="predicted"/>
<sequence length="297" mass="34153">MLEFRPIDYAKDIDEVVSLIQKYLQPAYSKEFLIWKHLENPFGTSYSMVATFKGEIVGVLFYMRYDFYNKNGDCVKCIRPFDACTSPEMRGKGIFKKLMVACLEKYKNDYQILLANPNANSYPEFLKLGWKEPPGHNYVYKFGILNPSLKGNKGLFKDLQPDENSGQILDSGSKFLVGNSLKFIQWRYKDPIYKIKKLLSGGSVVAIIVYRIDRIKGIKTIVLCDYYGESKLIQAALQYILRKEGTVFIYFLLNSFTENIKPLAASTHKKALIVFKENNYKLNEDIVISLGDLEGRL</sequence>
<name>A0ABW3NVE8_9FLAO</name>
<dbReference type="GO" id="GO:0016746">
    <property type="term" value="F:acyltransferase activity"/>
    <property type="evidence" value="ECO:0007669"/>
    <property type="project" value="UniProtKB-KW"/>
</dbReference>
<dbReference type="PROSITE" id="PS51186">
    <property type="entry name" value="GNAT"/>
    <property type="match status" value="1"/>
</dbReference>
<keyword evidence="3" id="KW-1185">Reference proteome</keyword>
<feature type="domain" description="N-acetyltransferase" evidence="1">
    <location>
        <begin position="2"/>
        <end position="160"/>
    </location>
</feature>
<evidence type="ECO:0000259" key="1">
    <source>
        <dbReference type="PROSITE" id="PS51186"/>
    </source>
</evidence>
<evidence type="ECO:0000313" key="3">
    <source>
        <dbReference type="Proteomes" id="UP001597131"/>
    </source>
</evidence>
<dbReference type="Pfam" id="PF13527">
    <property type="entry name" value="Acetyltransf_9"/>
    <property type="match status" value="1"/>
</dbReference>
<organism evidence="2 3">
    <name type="scientific">Salegentibacter chungangensis</name>
    <dbReference type="NCBI Taxonomy" id="1335724"/>
    <lineage>
        <taxon>Bacteria</taxon>
        <taxon>Pseudomonadati</taxon>
        <taxon>Bacteroidota</taxon>
        <taxon>Flavobacteriia</taxon>
        <taxon>Flavobacteriales</taxon>
        <taxon>Flavobacteriaceae</taxon>
        <taxon>Salegentibacter</taxon>
    </lineage>
</organism>
<keyword evidence="2" id="KW-0012">Acyltransferase</keyword>
<keyword evidence="2" id="KW-0808">Transferase</keyword>
<dbReference type="InterPro" id="IPR016181">
    <property type="entry name" value="Acyl_CoA_acyltransferase"/>
</dbReference>